<comment type="caution">
    <text evidence="1">The sequence shown here is derived from an EMBL/GenBank/DDBJ whole genome shotgun (WGS) entry which is preliminary data.</text>
</comment>
<sequence length="29" mass="3416">MTAQFIKLYPENPDQRKIDQIVRILRDGG</sequence>
<evidence type="ECO:0000313" key="1">
    <source>
        <dbReference type="EMBL" id="EIM78308.1"/>
    </source>
</evidence>
<organism evidence="1 2">
    <name type="scientific">Nitritalea halalkaliphila LW7</name>
    <dbReference type="NCBI Taxonomy" id="1189621"/>
    <lineage>
        <taxon>Bacteria</taxon>
        <taxon>Pseudomonadati</taxon>
        <taxon>Bacteroidota</taxon>
        <taxon>Cytophagia</taxon>
        <taxon>Cytophagales</taxon>
        <taxon>Cyclobacteriaceae</taxon>
        <taxon>Nitritalea</taxon>
    </lineage>
</organism>
<name>I5C906_9BACT</name>
<dbReference type="EMBL" id="AJYA01000008">
    <property type="protein sequence ID" value="EIM78308.1"/>
    <property type="molecule type" value="Genomic_DNA"/>
</dbReference>
<protein>
    <submittedName>
        <fullName evidence="1">Uncharacterized protein</fullName>
    </submittedName>
</protein>
<keyword evidence="2" id="KW-1185">Reference proteome</keyword>
<dbReference type="AlphaFoldDB" id="I5C906"/>
<reference evidence="1 2" key="1">
    <citation type="submission" date="2012-05" db="EMBL/GenBank/DDBJ databases">
        <title>Genome sequence of Nitritalea halalkaliphila LW7.</title>
        <authorList>
            <person name="Jangir P.K."/>
            <person name="Singh A."/>
            <person name="Shivaji S."/>
            <person name="Sharma R."/>
        </authorList>
    </citation>
    <scope>NUCLEOTIDE SEQUENCE [LARGE SCALE GENOMIC DNA]</scope>
    <source>
        <strain evidence="1 2">LW7</strain>
    </source>
</reference>
<accession>I5C906</accession>
<gene>
    <name evidence="1" type="ORF">A3SI_04147</name>
</gene>
<proteinExistence type="predicted"/>
<evidence type="ECO:0000313" key="2">
    <source>
        <dbReference type="Proteomes" id="UP000005551"/>
    </source>
</evidence>
<dbReference type="Proteomes" id="UP000005551">
    <property type="component" value="Unassembled WGS sequence"/>
</dbReference>